<gene>
    <name evidence="2" type="primary">LOC124294944</name>
</gene>
<sequence length="138" mass="15775">MATSKRILMYCPVDWPSRITRRLNSIVATKLGGSVVRLFQKQKNRDIDVASASIAAAKNRLDLLSGWSSKLRTRYLDGCGLLEISARREWDSPSVIDFAHDENYDNIAIEAISLLFTARKKKKSIIRDRTFIIHYCQD</sequence>
<dbReference type="GeneID" id="124294944"/>
<evidence type="ECO:0000313" key="2">
    <source>
        <dbReference type="RefSeq" id="XP_046598557.1"/>
    </source>
</evidence>
<evidence type="ECO:0000313" key="1">
    <source>
        <dbReference type="Proteomes" id="UP000829291"/>
    </source>
</evidence>
<reference evidence="2" key="1">
    <citation type="submission" date="2025-08" db="UniProtKB">
        <authorList>
            <consortium name="RefSeq"/>
        </authorList>
    </citation>
    <scope>IDENTIFICATION</scope>
    <source>
        <tissue evidence="2">Thorax and Abdomen</tissue>
    </source>
</reference>
<organism evidence="1 2">
    <name type="scientific">Neodiprion lecontei</name>
    <name type="common">Redheaded pine sawfly</name>
    <dbReference type="NCBI Taxonomy" id="441921"/>
    <lineage>
        <taxon>Eukaryota</taxon>
        <taxon>Metazoa</taxon>
        <taxon>Ecdysozoa</taxon>
        <taxon>Arthropoda</taxon>
        <taxon>Hexapoda</taxon>
        <taxon>Insecta</taxon>
        <taxon>Pterygota</taxon>
        <taxon>Neoptera</taxon>
        <taxon>Endopterygota</taxon>
        <taxon>Hymenoptera</taxon>
        <taxon>Tenthredinoidea</taxon>
        <taxon>Diprionidae</taxon>
        <taxon>Diprioninae</taxon>
        <taxon>Neodiprion</taxon>
    </lineage>
</organism>
<dbReference type="Proteomes" id="UP000829291">
    <property type="component" value="Chromosome 6"/>
</dbReference>
<keyword evidence="1" id="KW-1185">Reference proteome</keyword>
<proteinExistence type="predicted"/>
<name>A0ABM3GE46_NEOLC</name>
<dbReference type="RefSeq" id="XP_046598557.1">
    <property type="nucleotide sequence ID" value="XM_046742601.1"/>
</dbReference>
<protein>
    <submittedName>
        <fullName evidence="2">Uncharacterized protein LOC124294944</fullName>
    </submittedName>
</protein>
<accession>A0ABM3GE46</accession>